<accession>A0A4Y1YNL9</accession>
<protein>
    <submittedName>
        <fullName evidence="2">Acyl carrier protein</fullName>
    </submittedName>
</protein>
<evidence type="ECO:0000259" key="1">
    <source>
        <dbReference type="PROSITE" id="PS50075"/>
    </source>
</evidence>
<dbReference type="PROSITE" id="PS50075">
    <property type="entry name" value="CARRIER"/>
    <property type="match status" value="1"/>
</dbReference>
<proteinExistence type="predicted"/>
<dbReference type="Proteomes" id="UP000316473">
    <property type="component" value="Chromosome"/>
</dbReference>
<organism evidence="2 3">
    <name type="scientific">Nitrosomonas stercoris</name>
    <dbReference type="NCBI Taxonomy" id="1444684"/>
    <lineage>
        <taxon>Bacteria</taxon>
        <taxon>Pseudomonadati</taxon>
        <taxon>Pseudomonadota</taxon>
        <taxon>Betaproteobacteria</taxon>
        <taxon>Nitrosomonadales</taxon>
        <taxon>Nitrosomonadaceae</taxon>
        <taxon>Nitrosomonas</taxon>
    </lineage>
</organism>
<dbReference type="KEGG" id="nst:Nstercoris_02038"/>
<dbReference type="InterPro" id="IPR009081">
    <property type="entry name" value="PP-bd_ACP"/>
</dbReference>
<reference evidence="2 3" key="1">
    <citation type="submission" date="2019-06" db="EMBL/GenBank/DDBJ databases">
        <title>Nitrosomonas stercoris KYUHI-S whole genome shotgun sequence.</title>
        <authorList>
            <person name="Nakagawa T."/>
            <person name="Tsuchiya Y."/>
            <person name="Takahashi R."/>
        </authorList>
    </citation>
    <scope>NUCLEOTIDE SEQUENCE [LARGE SCALE GENOMIC DNA]</scope>
    <source>
        <strain evidence="2 3">KYUHI-S</strain>
    </source>
</reference>
<dbReference type="InterPro" id="IPR036736">
    <property type="entry name" value="ACP-like_sf"/>
</dbReference>
<dbReference type="Pfam" id="PF00550">
    <property type="entry name" value="PP-binding"/>
    <property type="match status" value="1"/>
</dbReference>
<dbReference type="AlphaFoldDB" id="A0A4Y1YNL9"/>
<feature type="domain" description="Carrier" evidence="1">
    <location>
        <begin position="1"/>
        <end position="81"/>
    </location>
</feature>
<sequence length="83" mass="9008">MQQLEAVKSILGDVLNLGERKNSLTADSVLLGNIPELDSMAVVNVITALEEYFDFSVDDDEISAQAFETVGSLVLFVEDKLSS</sequence>
<keyword evidence="3" id="KW-1185">Reference proteome</keyword>
<dbReference type="SUPFAM" id="SSF47336">
    <property type="entry name" value="ACP-like"/>
    <property type="match status" value="1"/>
</dbReference>
<gene>
    <name evidence="2" type="ORF">Nstercoris_02038</name>
</gene>
<name>A0A4Y1YNL9_9PROT</name>
<evidence type="ECO:0000313" key="2">
    <source>
        <dbReference type="EMBL" id="BBL35762.1"/>
    </source>
</evidence>
<dbReference type="Gene3D" id="1.10.1200.10">
    <property type="entry name" value="ACP-like"/>
    <property type="match status" value="1"/>
</dbReference>
<dbReference type="EMBL" id="AP019755">
    <property type="protein sequence ID" value="BBL35762.1"/>
    <property type="molecule type" value="Genomic_DNA"/>
</dbReference>
<evidence type="ECO:0000313" key="3">
    <source>
        <dbReference type="Proteomes" id="UP000316473"/>
    </source>
</evidence>